<dbReference type="InterPro" id="IPR019819">
    <property type="entry name" value="Carboxylesterase_B_CS"/>
</dbReference>
<dbReference type="Gene3D" id="3.40.50.1820">
    <property type="entry name" value="alpha/beta hydrolase"/>
    <property type="match status" value="1"/>
</dbReference>
<protein>
    <recommendedName>
        <fullName evidence="3">Carboxylic ester hydrolase</fullName>
        <ecNumber evidence="3">3.1.1.-</ecNumber>
    </recommendedName>
</protein>
<feature type="domain" description="Carboxylesterase type B" evidence="4">
    <location>
        <begin position="23"/>
        <end position="558"/>
    </location>
</feature>
<dbReference type="PANTHER" id="PTHR43918">
    <property type="entry name" value="ACETYLCHOLINESTERASE"/>
    <property type="match status" value="1"/>
</dbReference>
<organism evidence="5 6">
    <name type="scientific">Trichoderma harzianum</name>
    <name type="common">Hypocrea lixii</name>
    <dbReference type="NCBI Taxonomy" id="5544"/>
    <lineage>
        <taxon>Eukaryota</taxon>
        <taxon>Fungi</taxon>
        <taxon>Dikarya</taxon>
        <taxon>Ascomycota</taxon>
        <taxon>Pezizomycotina</taxon>
        <taxon>Sordariomycetes</taxon>
        <taxon>Hypocreomycetidae</taxon>
        <taxon>Hypocreales</taxon>
        <taxon>Hypocreaceae</taxon>
        <taxon>Trichoderma</taxon>
    </lineage>
</organism>
<dbReference type="InterPro" id="IPR029058">
    <property type="entry name" value="AB_hydrolase_fold"/>
</dbReference>
<reference evidence="6" key="1">
    <citation type="journal article" date="2015" name="Genome Announc.">
        <title>Draft whole-genome sequence of the biocontrol agent Trichoderma harzianum T6776.</title>
        <authorList>
            <person name="Baroncelli R."/>
            <person name="Piaggeschi G."/>
            <person name="Fiorini L."/>
            <person name="Bertolini E."/>
            <person name="Zapparata A."/>
            <person name="Pe M.E."/>
            <person name="Sarrocco S."/>
            <person name="Vannacci G."/>
        </authorList>
    </citation>
    <scope>NUCLEOTIDE SEQUENCE [LARGE SCALE GENOMIC DNA]</scope>
    <source>
        <strain evidence="6">T6776</strain>
    </source>
</reference>
<feature type="signal peptide" evidence="3">
    <location>
        <begin position="1"/>
        <end position="22"/>
    </location>
</feature>
<evidence type="ECO:0000259" key="4">
    <source>
        <dbReference type="Pfam" id="PF00135"/>
    </source>
</evidence>
<accession>A0A0F9XAV4</accession>
<dbReference type="Proteomes" id="UP000034112">
    <property type="component" value="Unassembled WGS sequence"/>
</dbReference>
<evidence type="ECO:0000256" key="1">
    <source>
        <dbReference type="ARBA" id="ARBA00005964"/>
    </source>
</evidence>
<dbReference type="PROSITE" id="PS00122">
    <property type="entry name" value="CARBOXYLESTERASE_B_1"/>
    <property type="match status" value="1"/>
</dbReference>
<comment type="caution">
    <text evidence="5">The sequence shown here is derived from an EMBL/GenBank/DDBJ whole genome shotgun (WGS) entry which is preliminary data.</text>
</comment>
<dbReference type="AlphaFoldDB" id="A0A0F9XAV4"/>
<sequence length="567" mass="62762">MLFKAFSLVGLIGHALTVFAASSPTVHTINGTYSGLNIPSFKQEAFYGIPYAQAPVGDLRLRRPLPYNQSWSGVRNATVRSDSCPGYNGFPLTLVGGSLIDGLTLGEDCLTIDIVRPANVNPSDKLPVFVWFYGGGFIAGGSADPKYNMSYIVQNSMEMNKPIMGAIINYRTMCFGFLASKEVLDANVGNIGLFDQRRGLKWIQENIKGFGGDPEKVTIAGESAGGSSTGYHLIGFKGNNDGLFRGAIMESASLLGAPINTPEQLQRSYQGMYDNITETVGCSTSNDSLACLRTVPYDVLHNACIGFRQTPIMDGEFISQLPSQSIQKGEIADVSIIMGTNTDEGTAIFLGPRANPLNTDEDVFKYVQALGSGLNNETVETVMKLYPDDPTWGCPFGTGPERFADQGFQYKRGAAIAGDYFMHAGRRFYANSHSTRSHKPIYTYRFDQAPWDMREPSIMIVPPVYVTHFSEIVYVFDNPNNNSNFIGPYPSYARLQSFMSRSWASFVHDLNPNNHELHDPNLPKWPEYDPKHPQNIVFREGGSFIENDDYRKPQLAFWGTIWPELQT</sequence>
<dbReference type="PANTHER" id="PTHR43918:SF4">
    <property type="entry name" value="CARBOXYLIC ESTER HYDROLASE"/>
    <property type="match status" value="1"/>
</dbReference>
<dbReference type="OrthoDB" id="408631at2759"/>
<dbReference type="OMA" id="MREPSIM"/>
<keyword evidence="2 3" id="KW-0378">Hydrolase</keyword>
<dbReference type="SMR" id="A0A0F9XAV4"/>
<dbReference type="Pfam" id="PF00135">
    <property type="entry name" value="COesterase"/>
    <property type="match status" value="1"/>
</dbReference>
<dbReference type="InterPro" id="IPR050654">
    <property type="entry name" value="AChE-related_enzymes"/>
</dbReference>
<evidence type="ECO:0000313" key="5">
    <source>
        <dbReference type="EMBL" id="KKP02306.1"/>
    </source>
</evidence>
<evidence type="ECO:0000256" key="2">
    <source>
        <dbReference type="ARBA" id="ARBA00022801"/>
    </source>
</evidence>
<gene>
    <name evidence="5" type="ORF">THAR02_05599</name>
</gene>
<proteinExistence type="inferred from homology"/>
<dbReference type="EMBL" id="JOKZ01000156">
    <property type="protein sequence ID" value="KKP02306.1"/>
    <property type="molecule type" value="Genomic_DNA"/>
</dbReference>
<keyword evidence="3" id="KW-0732">Signal</keyword>
<dbReference type="ESTHER" id="triha-a0a0f9xav4">
    <property type="family name" value="Fungal_carboxylesterase_lipase"/>
</dbReference>
<dbReference type="EC" id="3.1.1.-" evidence="3"/>
<dbReference type="PROSITE" id="PS00941">
    <property type="entry name" value="CARBOXYLESTERASE_B_2"/>
    <property type="match status" value="1"/>
</dbReference>
<name>A0A0F9XAV4_TRIHA</name>
<dbReference type="GO" id="GO:0052689">
    <property type="term" value="F:carboxylic ester hydrolase activity"/>
    <property type="evidence" value="ECO:0007669"/>
    <property type="project" value="TreeGrafter"/>
</dbReference>
<comment type="similarity">
    <text evidence="1 3">Belongs to the type-B carboxylesterase/lipase family.</text>
</comment>
<evidence type="ECO:0000256" key="3">
    <source>
        <dbReference type="RuleBase" id="RU361235"/>
    </source>
</evidence>
<dbReference type="SUPFAM" id="SSF53474">
    <property type="entry name" value="alpha/beta-Hydrolases"/>
    <property type="match status" value="1"/>
</dbReference>
<dbReference type="InterPro" id="IPR019826">
    <property type="entry name" value="Carboxylesterase_B_AS"/>
</dbReference>
<feature type="chain" id="PRO_5005117641" description="Carboxylic ester hydrolase" evidence="3">
    <location>
        <begin position="23"/>
        <end position="567"/>
    </location>
</feature>
<dbReference type="InterPro" id="IPR002018">
    <property type="entry name" value="CarbesteraseB"/>
</dbReference>
<evidence type="ECO:0000313" key="6">
    <source>
        <dbReference type="Proteomes" id="UP000034112"/>
    </source>
</evidence>